<keyword evidence="4" id="KW-0012">Acyltransferase</keyword>
<evidence type="ECO:0000313" key="11">
    <source>
        <dbReference type="Proteomes" id="UP000591131"/>
    </source>
</evidence>
<comment type="caution">
    <text evidence="10">The sequence shown here is derived from an EMBL/GenBank/DDBJ whole genome shotgun (WGS) entry which is preliminary data.</text>
</comment>
<comment type="pathway">
    <text evidence="2">Lipid metabolism.</text>
</comment>
<comment type="pathway">
    <text evidence="1">Glycerolipid metabolism; triacylglycerol biosynthesis.</text>
</comment>
<evidence type="ECO:0000256" key="2">
    <source>
        <dbReference type="ARBA" id="ARBA00005189"/>
    </source>
</evidence>
<evidence type="ECO:0000256" key="6">
    <source>
        <dbReference type="ARBA" id="ARBA00047604"/>
    </source>
</evidence>
<name>A0A7J6M629_PERCH</name>
<evidence type="ECO:0000256" key="5">
    <source>
        <dbReference type="ARBA" id="ARBA00024360"/>
    </source>
</evidence>
<gene>
    <name evidence="10" type="ORF">FOL47_003837</name>
</gene>
<dbReference type="GO" id="GO:0005886">
    <property type="term" value="C:plasma membrane"/>
    <property type="evidence" value="ECO:0007669"/>
    <property type="project" value="TreeGrafter"/>
</dbReference>
<keyword evidence="3" id="KW-0808">Transferase</keyword>
<comment type="catalytic activity">
    <reaction evidence="6">
        <text>a long chain fatty alcohol + a fatty acyl-CoA = a long-chain alcohol wax ester + CoA</text>
        <dbReference type="Rhea" id="RHEA:38443"/>
        <dbReference type="ChEBI" id="CHEBI:17135"/>
        <dbReference type="ChEBI" id="CHEBI:57287"/>
        <dbReference type="ChEBI" id="CHEBI:77636"/>
        <dbReference type="ChEBI" id="CHEBI:235323"/>
        <dbReference type="EC" id="2.3.1.75"/>
    </reaction>
</comment>
<dbReference type="Pfam" id="PF06974">
    <property type="entry name" value="WS_DGAT_C"/>
    <property type="match status" value="1"/>
</dbReference>
<evidence type="ECO:0000256" key="3">
    <source>
        <dbReference type="ARBA" id="ARBA00022679"/>
    </source>
</evidence>
<evidence type="ECO:0000313" key="10">
    <source>
        <dbReference type="EMBL" id="KAF4666977.1"/>
    </source>
</evidence>
<dbReference type="PANTHER" id="PTHR31650">
    <property type="entry name" value="O-ACYLTRANSFERASE (WSD1-LIKE) FAMILY PROTEIN"/>
    <property type="match status" value="1"/>
</dbReference>
<comment type="catalytic activity">
    <reaction evidence="7">
        <text>an acyl-CoA + a 1,2-diacyl-sn-glycerol = a triacyl-sn-glycerol + CoA</text>
        <dbReference type="Rhea" id="RHEA:10868"/>
        <dbReference type="ChEBI" id="CHEBI:17815"/>
        <dbReference type="ChEBI" id="CHEBI:57287"/>
        <dbReference type="ChEBI" id="CHEBI:58342"/>
        <dbReference type="ChEBI" id="CHEBI:64615"/>
        <dbReference type="EC" id="2.3.1.20"/>
    </reaction>
</comment>
<evidence type="ECO:0000256" key="1">
    <source>
        <dbReference type="ARBA" id="ARBA00004771"/>
    </source>
</evidence>
<feature type="domain" description="O-acyltransferase WSD1 C-terminal" evidence="9">
    <location>
        <begin position="215"/>
        <end position="355"/>
    </location>
</feature>
<dbReference type="GO" id="GO:0004144">
    <property type="term" value="F:diacylglycerol O-acyltransferase activity"/>
    <property type="evidence" value="ECO:0007669"/>
    <property type="project" value="UniProtKB-EC"/>
</dbReference>
<dbReference type="GO" id="GO:0019432">
    <property type="term" value="P:triglyceride biosynthetic process"/>
    <property type="evidence" value="ECO:0007669"/>
    <property type="project" value="UniProtKB-UniPathway"/>
</dbReference>
<reference evidence="10 11" key="1">
    <citation type="submission" date="2020-04" db="EMBL/GenBank/DDBJ databases">
        <title>Perkinsus chesapeaki whole genome sequence.</title>
        <authorList>
            <person name="Bogema D.R."/>
        </authorList>
    </citation>
    <scope>NUCLEOTIDE SEQUENCE [LARGE SCALE GENOMIC DNA]</scope>
    <source>
        <strain evidence="10">ATCC PRA-425</strain>
    </source>
</reference>
<feature type="domain" description="O-acyltransferase WSD1-like N-terminal" evidence="8">
    <location>
        <begin position="3"/>
        <end position="168"/>
    </location>
</feature>
<evidence type="ECO:0000259" key="8">
    <source>
        <dbReference type="Pfam" id="PF03007"/>
    </source>
</evidence>
<evidence type="ECO:0000256" key="7">
    <source>
        <dbReference type="ARBA" id="ARBA00048109"/>
    </source>
</evidence>
<dbReference type="InterPro" id="IPR009721">
    <property type="entry name" value="O-acyltransferase_WSD1_C"/>
</dbReference>
<dbReference type="InterPro" id="IPR045034">
    <property type="entry name" value="O-acyltransferase_WSD1-like"/>
</dbReference>
<dbReference type="Proteomes" id="UP000591131">
    <property type="component" value="Unassembled WGS sequence"/>
</dbReference>
<dbReference type="PANTHER" id="PTHR31650:SF1">
    <property type="entry name" value="WAX ESTER SYNTHASE_DIACYLGLYCEROL ACYLTRANSFERASE 4-RELATED"/>
    <property type="match status" value="1"/>
</dbReference>
<sequence>NRKALDDKIEEIINQPLPTDKPLWRIHLMPAAKGATDVQDCMFFRSHHTIGDGFSLVQVLEKTATNLDGSSITFTNPKEKKPLRLNPAAKLIYAVLYCVEWVRSALVFTLQNAKCFESEYGFNSSLSHRKGGLEYSGVRKSICFKPFSLEYVKAIKNKSPKKATVNDVLLGAMVGAMRRYGGDAVDDNTIMRMLIPVGAPLEFGANPPPEGDRLGNNWSFCSADLSKAISAKDSISRMLATDSSMSRIKRSLISPASMFVTNHIMPLVPAFFAKNSSRDLFARNSAVFSNVPGAQQPCCFGGKEVDLIYPIFLNLIDQVIVLSYNGKLMFNLTLDPNVVKDYDKFEGYYRDELLDMGRRLGVTDIEL</sequence>
<dbReference type="UniPathway" id="UPA00282"/>
<dbReference type="Pfam" id="PF03007">
    <property type="entry name" value="WS_DGAT_cat"/>
    <property type="match status" value="1"/>
</dbReference>
<evidence type="ECO:0000259" key="9">
    <source>
        <dbReference type="Pfam" id="PF06974"/>
    </source>
</evidence>
<comment type="similarity">
    <text evidence="5">In the N-terminal section; belongs to the long-chain O-acyltransferase family.</text>
</comment>
<dbReference type="AlphaFoldDB" id="A0A7J6M629"/>
<evidence type="ECO:0008006" key="12">
    <source>
        <dbReference type="Google" id="ProtNLM"/>
    </source>
</evidence>
<dbReference type="GO" id="GO:0047196">
    <property type="term" value="F:long-chain-alcohol O-fatty-acyltransferase activity"/>
    <property type="evidence" value="ECO:0007669"/>
    <property type="project" value="UniProtKB-EC"/>
</dbReference>
<dbReference type="InterPro" id="IPR004255">
    <property type="entry name" value="O-acyltransferase_WSD1_N"/>
</dbReference>
<dbReference type="OrthoDB" id="619536at2759"/>
<keyword evidence="11" id="KW-1185">Reference proteome</keyword>
<organism evidence="10 11">
    <name type="scientific">Perkinsus chesapeaki</name>
    <name type="common">Clam parasite</name>
    <name type="synonym">Perkinsus andrewsi</name>
    <dbReference type="NCBI Taxonomy" id="330153"/>
    <lineage>
        <taxon>Eukaryota</taxon>
        <taxon>Sar</taxon>
        <taxon>Alveolata</taxon>
        <taxon>Perkinsozoa</taxon>
        <taxon>Perkinsea</taxon>
        <taxon>Perkinsida</taxon>
        <taxon>Perkinsidae</taxon>
        <taxon>Perkinsus</taxon>
    </lineage>
</organism>
<dbReference type="EMBL" id="JAAPAO010000222">
    <property type="protein sequence ID" value="KAF4666977.1"/>
    <property type="molecule type" value="Genomic_DNA"/>
</dbReference>
<protein>
    <recommendedName>
        <fullName evidence="12">Diacylglycerol O-acyltransferase</fullName>
    </recommendedName>
</protein>
<feature type="non-terminal residue" evidence="10">
    <location>
        <position position="367"/>
    </location>
</feature>
<accession>A0A7J6M629</accession>
<evidence type="ECO:0000256" key="4">
    <source>
        <dbReference type="ARBA" id="ARBA00023315"/>
    </source>
</evidence>
<proteinExistence type="inferred from homology"/>